<proteinExistence type="predicted"/>
<reference evidence="6" key="1">
    <citation type="submission" date="2016-10" db="EMBL/GenBank/DDBJ databases">
        <authorList>
            <person name="Varghese N."/>
            <person name="Submissions S."/>
        </authorList>
    </citation>
    <scope>NUCLEOTIDE SEQUENCE [LARGE SCALE GENOMIC DNA]</scope>
    <source>
        <strain evidence="6">IMMIB L-1606</strain>
    </source>
</reference>
<evidence type="ECO:0000259" key="4">
    <source>
        <dbReference type="Pfam" id="PF13490"/>
    </source>
</evidence>
<name>A0A1H2BTA2_9MICC</name>
<dbReference type="Proteomes" id="UP000198751">
    <property type="component" value="Chromosome I"/>
</dbReference>
<evidence type="ECO:0000256" key="2">
    <source>
        <dbReference type="ARBA" id="ARBA00023163"/>
    </source>
</evidence>
<dbReference type="EMBL" id="LT629779">
    <property type="protein sequence ID" value="SDT61344.1"/>
    <property type="molecule type" value="Genomic_DNA"/>
</dbReference>
<protein>
    <submittedName>
        <fullName evidence="5">Putative zinc-finger</fullName>
    </submittedName>
</protein>
<keyword evidence="6" id="KW-1185">Reference proteome</keyword>
<sequence length="257" mass="26583">MTSDPHHLLGAYLLGGLDAGDTAVFESHLAQCRECRDELAGLETLPALLDALPVPDALALTSVPGATESGVAEPGASEPSFKEPGVMEPVPAAGLADALPAAFPRPAADQVPASQPLLHELARRRRTLRRRWVALAGAAAAACLAVGLAVGPLLVRAPQPDATYSVQSGGGLQFRIDLARKTWGTELAVNGSSLPSDGTLSLWVRDRDGGEDRACAWTATPSGRVKVTGATPIQLGRISSVELRDGTQQAVAVITVP</sequence>
<dbReference type="RefSeq" id="WP_091723478.1">
    <property type="nucleotide sequence ID" value="NZ_CAUQLD010000007.1"/>
</dbReference>
<dbReference type="InterPro" id="IPR027383">
    <property type="entry name" value="Znf_put"/>
</dbReference>
<evidence type="ECO:0000256" key="3">
    <source>
        <dbReference type="SAM" id="Phobius"/>
    </source>
</evidence>
<feature type="transmembrane region" description="Helical" evidence="3">
    <location>
        <begin position="132"/>
        <end position="155"/>
    </location>
</feature>
<dbReference type="OrthoDB" id="5242431at2"/>
<keyword evidence="3" id="KW-1133">Transmembrane helix</keyword>
<gene>
    <name evidence="5" type="ORF">SAMN04489743_3953</name>
</gene>
<keyword evidence="5" id="KW-0863">Zinc-finger</keyword>
<keyword evidence="1" id="KW-0805">Transcription regulation</keyword>
<dbReference type="GO" id="GO:0008270">
    <property type="term" value="F:zinc ion binding"/>
    <property type="evidence" value="ECO:0007669"/>
    <property type="project" value="UniProtKB-KW"/>
</dbReference>
<evidence type="ECO:0000313" key="5">
    <source>
        <dbReference type="EMBL" id="SDT61344.1"/>
    </source>
</evidence>
<keyword evidence="3" id="KW-0472">Membrane</keyword>
<evidence type="ECO:0000256" key="1">
    <source>
        <dbReference type="ARBA" id="ARBA00023015"/>
    </source>
</evidence>
<keyword evidence="2" id="KW-0804">Transcription</keyword>
<organism evidence="5 6">
    <name type="scientific">Pseudarthrobacter equi</name>
    <dbReference type="NCBI Taxonomy" id="728066"/>
    <lineage>
        <taxon>Bacteria</taxon>
        <taxon>Bacillati</taxon>
        <taxon>Actinomycetota</taxon>
        <taxon>Actinomycetes</taxon>
        <taxon>Micrococcales</taxon>
        <taxon>Micrococcaceae</taxon>
        <taxon>Pseudarthrobacter</taxon>
    </lineage>
</organism>
<keyword evidence="5" id="KW-0862">Zinc</keyword>
<dbReference type="Gene3D" id="1.10.10.1320">
    <property type="entry name" value="Anti-sigma factor, zinc-finger domain"/>
    <property type="match status" value="1"/>
</dbReference>
<dbReference type="Pfam" id="PF13490">
    <property type="entry name" value="zf-HC2"/>
    <property type="match status" value="1"/>
</dbReference>
<feature type="domain" description="Putative zinc-finger" evidence="4">
    <location>
        <begin position="7"/>
        <end position="36"/>
    </location>
</feature>
<keyword evidence="3" id="KW-0812">Transmembrane</keyword>
<evidence type="ECO:0000313" key="6">
    <source>
        <dbReference type="Proteomes" id="UP000198751"/>
    </source>
</evidence>
<keyword evidence="5" id="KW-0479">Metal-binding</keyword>
<dbReference type="InterPro" id="IPR041916">
    <property type="entry name" value="Anti_sigma_zinc_sf"/>
</dbReference>
<dbReference type="AlphaFoldDB" id="A0A1H2BTA2"/>
<accession>A0A1H2BTA2</accession>